<evidence type="ECO:0000256" key="1">
    <source>
        <dbReference type="SAM" id="MobiDB-lite"/>
    </source>
</evidence>
<comment type="caution">
    <text evidence="2">The sequence shown here is derived from an EMBL/GenBank/DDBJ whole genome shotgun (WGS) entry which is preliminary data.</text>
</comment>
<keyword evidence="3" id="KW-1185">Reference proteome</keyword>
<dbReference type="RefSeq" id="WP_136965947.1">
    <property type="nucleotide sequence ID" value="NZ_JARZHI010000002.1"/>
</dbReference>
<feature type="region of interest" description="Disordered" evidence="1">
    <location>
        <begin position="173"/>
        <end position="192"/>
    </location>
</feature>
<gene>
    <name evidence="2" type="ORF">QHF89_04210</name>
</gene>
<evidence type="ECO:0000313" key="3">
    <source>
        <dbReference type="Proteomes" id="UP001160301"/>
    </source>
</evidence>
<dbReference type="Proteomes" id="UP001160301">
    <property type="component" value="Unassembled WGS sequence"/>
</dbReference>
<dbReference type="EMBL" id="JARZHI010000002">
    <property type="protein sequence ID" value="MDI1428678.1"/>
    <property type="molecule type" value="Genomic_DNA"/>
</dbReference>
<name>A0ABT6NK45_9BACT</name>
<protein>
    <submittedName>
        <fullName evidence="2">Uncharacterized protein</fullName>
    </submittedName>
</protein>
<evidence type="ECO:0000313" key="2">
    <source>
        <dbReference type="EMBL" id="MDI1428678.1"/>
    </source>
</evidence>
<reference evidence="2 3" key="1">
    <citation type="submission" date="2023-04" db="EMBL/GenBank/DDBJ databases">
        <title>The genome sequence of Polyangium sorediatum DSM14670.</title>
        <authorList>
            <person name="Zhang X."/>
        </authorList>
    </citation>
    <scope>NUCLEOTIDE SEQUENCE [LARGE SCALE GENOMIC DNA]</scope>
    <source>
        <strain evidence="2 3">DSM 14670</strain>
    </source>
</reference>
<proteinExistence type="predicted"/>
<sequence>MNAGNVNETAIEGLSLAHYAAVKAAVAEGFTLDEVLATEGLSPEDFKRADTTWKTELAADPHLLGRYAEALAHAEGRLDRTVEPLSIDATAWANFLTAIETHEHPLDLLATLGLGMNDLSRLARHWSRRLEAEPALAKRLAELRKKDSGSIPTIKIGPPMLRPSPMARAKAKTKDAPEPLAPASPSVPDIVPRGMRHFTSVTNTEAAPGIPTGPALPFEPPRAAVAAPDAARVAPPLPEGMRHFTSLTGTTPAPDVTARPVLPFVTADEPDPALPPGMRHFTSLTGTTPAPDLPRGPALPFLSALASKAPTPAAMPSLPLEHYACMCVEFTLYPTHGAAILARYGIHDDERRRLDGYWGAKVRQDAGTRALWERVYAEHWTRLGGPPKRNR</sequence>
<accession>A0ABT6NK45</accession>
<organism evidence="2 3">
    <name type="scientific">Polyangium sorediatum</name>
    <dbReference type="NCBI Taxonomy" id="889274"/>
    <lineage>
        <taxon>Bacteria</taxon>
        <taxon>Pseudomonadati</taxon>
        <taxon>Myxococcota</taxon>
        <taxon>Polyangia</taxon>
        <taxon>Polyangiales</taxon>
        <taxon>Polyangiaceae</taxon>
        <taxon>Polyangium</taxon>
    </lineage>
</organism>